<reference evidence="1 2" key="1">
    <citation type="journal article" date="2011" name="Appl. Environ. Microbiol.">
        <title>Contribution of a Sodium Ion Gradient to Energy Conservation during Fermentation in the Cyanobacterium Arthrospira (Spirulina) maxima CS-328.</title>
        <authorList>
            <person name="Carrieri D."/>
            <person name="Ananyev G."/>
            <person name="Lenz O."/>
            <person name="Bryant D.A."/>
            <person name="Dismukes G.C."/>
        </authorList>
    </citation>
    <scope>NUCLEOTIDE SEQUENCE [LARGE SCALE GENOMIC DNA]</scope>
    <source>
        <strain evidence="1 2">CS-328</strain>
    </source>
</reference>
<keyword evidence="2" id="KW-1185">Reference proteome</keyword>
<comment type="caution">
    <text evidence="1">The sequence shown here is derived from an EMBL/GenBank/DDBJ whole genome shotgun (WGS) entry which is preliminary data.</text>
</comment>
<sequence length="69" mass="7785">MGIPSLDLSYPPEYFKGLCRCYIKNPTFPLTLLGAACQPISLPANDDGSSRNIQISLVMDGWQWSDYWE</sequence>
<evidence type="ECO:0000313" key="2">
    <source>
        <dbReference type="Proteomes" id="UP000004061"/>
    </source>
</evidence>
<dbReference type="Proteomes" id="UP000004061">
    <property type="component" value="Unassembled WGS sequence"/>
</dbReference>
<dbReference type="AlphaFoldDB" id="B5VV70"/>
<evidence type="ECO:0000313" key="1">
    <source>
        <dbReference type="EMBL" id="EDZ96915.1"/>
    </source>
</evidence>
<organism evidence="1 2">
    <name type="scientific">Limnospira maxima CS-328</name>
    <dbReference type="NCBI Taxonomy" id="513049"/>
    <lineage>
        <taxon>Bacteria</taxon>
        <taxon>Bacillati</taxon>
        <taxon>Cyanobacteriota</taxon>
        <taxon>Cyanophyceae</taxon>
        <taxon>Oscillatoriophycideae</taxon>
        <taxon>Oscillatoriales</taxon>
        <taxon>Sirenicapillariaceae</taxon>
        <taxon>Limnospira</taxon>
    </lineage>
</organism>
<accession>B5VV70</accession>
<proteinExistence type="predicted"/>
<dbReference type="EMBL" id="ABYK01000002">
    <property type="protein sequence ID" value="EDZ96915.1"/>
    <property type="molecule type" value="Genomic_DNA"/>
</dbReference>
<name>B5VV70_LIMMA</name>
<gene>
    <name evidence="1" type="ORF">AmaxDRAFT_0404</name>
</gene>
<protein>
    <submittedName>
        <fullName evidence="1">Uncharacterized protein</fullName>
    </submittedName>
</protein>